<feature type="domain" description="C2H2-type" evidence="11">
    <location>
        <begin position="434"/>
        <end position="461"/>
    </location>
</feature>
<name>A0A0A1WI98_ZEUCU</name>
<feature type="binding site" evidence="9">
    <location>
        <position position="51"/>
    </location>
    <ligand>
        <name>Zn(2+)</name>
        <dbReference type="ChEBI" id="CHEBI:29105"/>
    </ligand>
</feature>
<evidence type="ECO:0000313" key="13">
    <source>
        <dbReference type="EMBL" id="JAC98375.1"/>
    </source>
</evidence>
<gene>
    <name evidence="13" type="primary">Gzf1_2</name>
    <name evidence="14" type="synonym">Gzf1_1</name>
    <name evidence="14" type="ORF">g.11249</name>
    <name evidence="13" type="ORF">g.11252</name>
</gene>
<dbReference type="InterPro" id="IPR036236">
    <property type="entry name" value="Znf_C2H2_sf"/>
</dbReference>
<keyword evidence="4 8" id="KW-0863">Zinc-finger</keyword>
<evidence type="ECO:0000256" key="10">
    <source>
        <dbReference type="SAM" id="MobiDB-lite"/>
    </source>
</evidence>
<dbReference type="AlphaFoldDB" id="A0A0A1WI98"/>
<dbReference type="Pfam" id="PF00096">
    <property type="entry name" value="zf-C2H2"/>
    <property type="match status" value="3"/>
</dbReference>
<dbReference type="FunFam" id="3.30.160.60:FF:000100">
    <property type="entry name" value="Zinc finger 45-like"/>
    <property type="match status" value="1"/>
</dbReference>
<keyword evidence="7" id="KW-0539">Nucleus</keyword>
<evidence type="ECO:0000256" key="8">
    <source>
        <dbReference type="PROSITE-ProRule" id="PRU00042"/>
    </source>
</evidence>
<evidence type="ECO:0000313" key="14">
    <source>
        <dbReference type="EMBL" id="JAD09271.1"/>
    </source>
</evidence>
<proteinExistence type="predicted"/>
<dbReference type="InterPro" id="IPR013087">
    <property type="entry name" value="Znf_C2H2_type"/>
</dbReference>
<feature type="binding site" evidence="9">
    <location>
        <position position="54"/>
    </location>
    <ligand>
        <name>Zn(2+)</name>
        <dbReference type="ChEBI" id="CHEBI:29105"/>
    </ligand>
</feature>
<dbReference type="SMART" id="SM00868">
    <property type="entry name" value="zf-AD"/>
    <property type="match status" value="1"/>
</dbReference>
<evidence type="ECO:0000256" key="6">
    <source>
        <dbReference type="ARBA" id="ARBA00023125"/>
    </source>
</evidence>
<dbReference type="Pfam" id="PF07776">
    <property type="entry name" value="zf-AD"/>
    <property type="match status" value="1"/>
</dbReference>
<evidence type="ECO:0000256" key="5">
    <source>
        <dbReference type="ARBA" id="ARBA00022833"/>
    </source>
</evidence>
<dbReference type="GO" id="GO:0003700">
    <property type="term" value="F:DNA-binding transcription factor activity"/>
    <property type="evidence" value="ECO:0007669"/>
    <property type="project" value="TreeGrafter"/>
</dbReference>
<keyword evidence="3" id="KW-0677">Repeat</keyword>
<dbReference type="GeneID" id="105210646"/>
<feature type="domain" description="ZAD" evidence="12">
    <location>
        <begin position="1"/>
        <end position="78"/>
    </location>
</feature>
<evidence type="ECO:0000256" key="2">
    <source>
        <dbReference type="ARBA" id="ARBA00022723"/>
    </source>
</evidence>
<evidence type="ECO:0000256" key="9">
    <source>
        <dbReference type="PROSITE-ProRule" id="PRU01263"/>
    </source>
</evidence>
<feature type="binding site" evidence="9">
    <location>
        <position position="6"/>
    </location>
    <ligand>
        <name>Zn(2+)</name>
        <dbReference type="ChEBI" id="CHEBI:29105"/>
    </ligand>
</feature>
<evidence type="ECO:0000259" key="12">
    <source>
        <dbReference type="PROSITE" id="PS51915"/>
    </source>
</evidence>
<dbReference type="InterPro" id="IPR050589">
    <property type="entry name" value="Ikaros_C2H2-ZF"/>
</dbReference>
<evidence type="ECO:0000256" key="1">
    <source>
        <dbReference type="ARBA" id="ARBA00004123"/>
    </source>
</evidence>
<dbReference type="Gene3D" id="3.30.160.60">
    <property type="entry name" value="Classic Zinc Finger"/>
    <property type="match status" value="5"/>
</dbReference>
<keyword evidence="2 9" id="KW-0479">Metal-binding</keyword>
<dbReference type="GO" id="GO:0008270">
    <property type="term" value="F:zinc ion binding"/>
    <property type="evidence" value="ECO:0007669"/>
    <property type="project" value="UniProtKB-UniRule"/>
</dbReference>
<dbReference type="OrthoDB" id="6077919at2759"/>
<keyword evidence="5 9" id="KW-0862">Zinc</keyword>
<organism evidence="13">
    <name type="scientific">Zeugodacus cucurbitae</name>
    <name type="common">Melon fruit fly</name>
    <name type="synonym">Bactrocera cucurbitae</name>
    <dbReference type="NCBI Taxonomy" id="28588"/>
    <lineage>
        <taxon>Eukaryota</taxon>
        <taxon>Metazoa</taxon>
        <taxon>Ecdysozoa</taxon>
        <taxon>Arthropoda</taxon>
        <taxon>Hexapoda</taxon>
        <taxon>Insecta</taxon>
        <taxon>Pterygota</taxon>
        <taxon>Neoptera</taxon>
        <taxon>Endopterygota</taxon>
        <taxon>Diptera</taxon>
        <taxon>Brachycera</taxon>
        <taxon>Muscomorpha</taxon>
        <taxon>Tephritoidea</taxon>
        <taxon>Tephritidae</taxon>
        <taxon>Zeugodacus</taxon>
        <taxon>Zeugodacus</taxon>
    </lineage>
</organism>
<evidence type="ECO:0000256" key="4">
    <source>
        <dbReference type="ARBA" id="ARBA00022771"/>
    </source>
</evidence>
<feature type="domain" description="C2H2-type" evidence="11">
    <location>
        <begin position="461"/>
        <end position="488"/>
    </location>
</feature>
<accession>A0A0A1WI98</accession>
<dbReference type="InterPro" id="IPR012934">
    <property type="entry name" value="Znf_AD"/>
</dbReference>
<reference evidence="13" key="2">
    <citation type="journal article" date="2015" name="Gigascience">
        <title>Reconstructing a comprehensive transcriptome assembly of a white-pupal translocated strain of the pest fruit fly Bactrocera cucurbitae.</title>
        <authorList>
            <person name="Sim S.B."/>
            <person name="Calla B."/>
            <person name="Hall B."/>
            <person name="DeRego T."/>
            <person name="Geib S.M."/>
        </authorList>
    </citation>
    <scope>NUCLEOTIDE SEQUENCE</scope>
</reference>
<feature type="binding site" evidence="9">
    <location>
        <position position="3"/>
    </location>
    <ligand>
        <name>Zn(2+)</name>
        <dbReference type="ChEBI" id="CHEBI:29105"/>
    </ligand>
</feature>
<dbReference type="SUPFAM" id="SSF57667">
    <property type="entry name" value="beta-beta-alpha zinc fingers"/>
    <property type="match status" value="3"/>
</dbReference>
<dbReference type="EMBL" id="GBXI01005021">
    <property type="protein sequence ID" value="JAD09271.1"/>
    <property type="molecule type" value="Transcribed_RNA"/>
</dbReference>
<feature type="domain" description="C2H2-type" evidence="11">
    <location>
        <begin position="406"/>
        <end position="433"/>
    </location>
</feature>
<evidence type="ECO:0000256" key="7">
    <source>
        <dbReference type="ARBA" id="ARBA00023242"/>
    </source>
</evidence>
<dbReference type="SMART" id="SM00355">
    <property type="entry name" value="ZnF_C2H2"/>
    <property type="match status" value="7"/>
</dbReference>
<dbReference type="PANTHER" id="PTHR24404">
    <property type="entry name" value="ZINC FINGER PROTEIN"/>
    <property type="match status" value="1"/>
</dbReference>
<dbReference type="GO" id="GO:0006357">
    <property type="term" value="P:regulation of transcription by RNA polymerase II"/>
    <property type="evidence" value="ECO:0007669"/>
    <property type="project" value="TreeGrafter"/>
</dbReference>
<dbReference type="FunFam" id="3.30.160.60:FF:001573">
    <property type="entry name" value="Zinc finger protein 407"/>
    <property type="match status" value="1"/>
</dbReference>
<sequence>MQCRVCMKTKCNILFNMSIADTVEGQTLFDCFNYCTQLHATASDNFPQTLCQTCTRKLRIAYSFRKCALQSHVMFEKLLIVQKSKKQTTVNSIMDSAVYADDPLSIEFNEALKFVKESDREQLQLVENGGNELSNLEIEYVYDSPLISEPLEVEVEQPQTSCYNDNIQSQAHIIEEAYEESALAGVEECETDTVEYIVENLEKHKKLRDYKFNLLNKHDKHSNTSLSPYKKCVKQKPENENEKNTSTSDCDMPHDDQEVHGTISYMEEPNHYKISENASDETSVSINMYTQCDRYTALSTEENPQEKLDNHKLEEKGKYLCSFCPRVLSSKRAVEIHEGKQHLNIEPDLKECTFCQKKFNKVYLRKHIENVHIGERKYKCDICGNMYKTNDNVMRHRQLHTKDRNYPCAVCDKRFTEKSELKVHMRLHTGEKPFACHLCERRFRIRVHLTYHLQQHARIKHKCDVCGKEFKHVKSLRNHLYLHTDVMPYRCAVCGYGSVKRDYFVKHMLHKHDKTMSVDELFVIFQANTGRSPYVKVVDNIDMNDEHTQDMATSN</sequence>
<keyword evidence="6" id="KW-0238">DNA-binding</keyword>
<dbReference type="PROSITE" id="PS00028">
    <property type="entry name" value="ZINC_FINGER_C2H2_1"/>
    <property type="match status" value="5"/>
</dbReference>
<feature type="domain" description="C2H2-type" evidence="11">
    <location>
        <begin position="378"/>
        <end position="405"/>
    </location>
</feature>
<protein>
    <submittedName>
        <fullName evidence="13">GDNF-inducible zinc finger protein 1</fullName>
    </submittedName>
</protein>
<dbReference type="GO" id="GO:0005634">
    <property type="term" value="C:nucleus"/>
    <property type="evidence" value="ECO:0007669"/>
    <property type="project" value="UniProtKB-SubCell"/>
</dbReference>
<evidence type="ECO:0000256" key="3">
    <source>
        <dbReference type="ARBA" id="ARBA00022737"/>
    </source>
</evidence>
<comment type="subcellular location">
    <subcellularLocation>
        <location evidence="1">Nucleus</location>
    </subcellularLocation>
</comment>
<feature type="region of interest" description="Disordered" evidence="10">
    <location>
        <begin position="232"/>
        <end position="255"/>
    </location>
</feature>
<dbReference type="PROSITE" id="PS50157">
    <property type="entry name" value="ZINC_FINGER_C2H2_2"/>
    <property type="match status" value="4"/>
</dbReference>
<reference evidence="13" key="1">
    <citation type="submission" date="2014-11" db="EMBL/GenBank/DDBJ databases">
        <authorList>
            <person name="Geib S."/>
        </authorList>
    </citation>
    <scope>NUCLEOTIDE SEQUENCE</scope>
</reference>
<dbReference type="GO" id="GO:0000978">
    <property type="term" value="F:RNA polymerase II cis-regulatory region sequence-specific DNA binding"/>
    <property type="evidence" value="ECO:0007669"/>
    <property type="project" value="TreeGrafter"/>
</dbReference>
<dbReference type="PROSITE" id="PS51915">
    <property type="entry name" value="ZAD"/>
    <property type="match status" value="1"/>
</dbReference>
<dbReference type="SUPFAM" id="SSF57716">
    <property type="entry name" value="Glucocorticoid receptor-like (DNA-binding domain)"/>
    <property type="match status" value="1"/>
</dbReference>
<dbReference type="CTD" id="105210646"/>
<evidence type="ECO:0000259" key="11">
    <source>
        <dbReference type="PROSITE" id="PS50157"/>
    </source>
</evidence>
<dbReference type="EMBL" id="GBXI01015916">
    <property type="protein sequence ID" value="JAC98375.1"/>
    <property type="molecule type" value="Transcribed_RNA"/>
</dbReference>